<dbReference type="RefSeq" id="WP_380007580.1">
    <property type="nucleotide sequence ID" value="NZ_JBHLYR010000024.1"/>
</dbReference>
<name>A0ABV6AYY1_9DEIO</name>
<evidence type="ECO:0000313" key="1">
    <source>
        <dbReference type="EMBL" id="MFB9991826.1"/>
    </source>
</evidence>
<keyword evidence="2" id="KW-1185">Reference proteome</keyword>
<accession>A0ABV6AYY1</accession>
<protein>
    <submittedName>
        <fullName evidence="1">Uncharacterized protein</fullName>
    </submittedName>
</protein>
<sequence>MHPRTLNTANRAANFLGYFSLGLGTLEAAAPGVLGRALGLERHTTLLRLYGVRELTAGGAILTQTTTPQWIWARVAGDAMDLATLALALGPQNAKRGNAAAALAAVLGITALDLWTAFQLTRQAGEIKQPLASQSPEHAA</sequence>
<gene>
    <name evidence="1" type="ORF">ACFFLM_07575</name>
</gene>
<dbReference type="EMBL" id="JBHLYR010000024">
    <property type="protein sequence ID" value="MFB9991826.1"/>
    <property type="molecule type" value="Genomic_DNA"/>
</dbReference>
<proteinExistence type="predicted"/>
<comment type="caution">
    <text evidence="1">The sequence shown here is derived from an EMBL/GenBank/DDBJ whole genome shotgun (WGS) entry which is preliminary data.</text>
</comment>
<dbReference type="Proteomes" id="UP001589733">
    <property type="component" value="Unassembled WGS sequence"/>
</dbReference>
<evidence type="ECO:0000313" key="2">
    <source>
        <dbReference type="Proteomes" id="UP001589733"/>
    </source>
</evidence>
<reference evidence="1 2" key="1">
    <citation type="submission" date="2024-09" db="EMBL/GenBank/DDBJ databases">
        <authorList>
            <person name="Sun Q."/>
            <person name="Mori K."/>
        </authorList>
    </citation>
    <scope>NUCLEOTIDE SEQUENCE [LARGE SCALE GENOMIC DNA]</scope>
    <source>
        <strain evidence="1 2">JCM 13503</strain>
    </source>
</reference>
<organism evidence="1 2">
    <name type="scientific">Deinococcus oregonensis</name>
    <dbReference type="NCBI Taxonomy" id="1805970"/>
    <lineage>
        <taxon>Bacteria</taxon>
        <taxon>Thermotogati</taxon>
        <taxon>Deinococcota</taxon>
        <taxon>Deinococci</taxon>
        <taxon>Deinococcales</taxon>
        <taxon>Deinococcaceae</taxon>
        <taxon>Deinococcus</taxon>
    </lineage>
</organism>